<protein>
    <submittedName>
        <fullName evidence="4">Putative signal-transduction protein with CBS domains</fullName>
    </submittedName>
</protein>
<dbReference type="PANTHER" id="PTHR43080:SF2">
    <property type="entry name" value="CBS DOMAIN-CONTAINING PROTEIN"/>
    <property type="match status" value="1"/>
</dbReference>
<evidence type="ECO:0000256" key="1">
    <source>
        <dbReference type="ARBA" id="ARBA00023122"/>
    </source>
</evidence>
<feature type="domain" description="CBS" evidence="3">
    <location>
        <begin position="73"/>
        <end position="129"/>
    </location>
</feature>
<dbReference type="PANTHER" id="PTHR43080">
    <property type="entry name" value="CBS DOMAIN-CONTAINING PROTEIN CBSX3, MITOCHONDRIAL"/>
    <property type="match status" value="1"/>
</dbReference>
<dbReference type="SMART" id="SM00116">
    <property type="entry name" value="CBS"/>
    <property type="match status" value="2"/>
</dbReference>
<dbReference type="OrthoDB" id="9802114at2"/>
<evidence type="ECO:0000259" key="3">
    <source>
        <dbReference type="PROSITE" id="PS51371"/>
    </source>
</evidence>
<proteinExistence type="predicted"/>
<dbReference type="SUPFAM" id="SSF54631">
    <property type="entry name" value="CBS-domain pair"/>
    <property type="match status" value="1"/>
</dbReference>
<dbReference type="InterPro" id="IPR046342">
    <property type="entry name" value="CBS_dom_sf"/>
</dbReference>
<dbReference type="AlphaFoldDB" id="A0A2U3KRG4"/>
<evidence type="ECO:0000313" key="5">
    <source>
        <dbReference type="Proteomes" id="UP000238701"/>
    </source>
</evidence>
<dbReference type="Gene3D" id="3.10.580.10">
    <property type="entry name" value="CBS-domain"/>
    <property type="match status" value="1"/>
</dbReference>
<dbReference type="InterPro" id="IPR051257">
    <property type="entry name" value="Diverse_CBS-Domain"/>
</dbReference>
<dbReference type="InterPro" id="IPR044725">
    <property type="entry name" value="CBSX3_CBS_dom"/>
</dbReference>
<sequence>MRICDLIKNQDTYQAELGHTVFETVQAMVERNIGAVPVLHKGKLVGIFSERDLMKRVVAEGRDPVSTCLAEVMTDDPLTVSMNEDLESCMTLMRRHNFRHLPVCHDGHLIGMVSLRDILLHDLDAKDDEVRMMRAYIHSMPDA</sequence>
<dbReference type="Proteomes" id="UP000238701">
    <property type="component" value="Unassembled WGS sequence"/>
</dbReference>
<dbReference type="EMBL" id="OMOD01000137">
    <property type="protein sequence ID" value="SPF42234.1"/>
    <property type="molecule type" value="Genomic_DNA"/>
</dbReference>
<accession>A0A2U3KRG4</accession>
<keyword evidence="1 2" id="KW-0129">CBS domain</keyword>
<name>A0A2U3KRG4_9BACT</name>
<evidence type="ECO:0000256" key="2">
    <source>
        <dbReference type="PROSITE-ProRule" id="PRU00703"/>
    </source>
</evidence>
<feature type="domain" description="CBS" evidence="3">
    <location>
        <begin position="6"/>
        <end position="64"/>
    </location>
</feature>
<reference evidence="5" key="1">
    <citation type="submission" date="2018-02" db="EMBL/GenBank/DDBJ databases">
        <authorList>
            <person name="Hausmann B."/>
        </authorList>
    </citation>
    <scope>NUCLEOTIDE SEQUENCE [LARGE SCALE GENOMIC DNA]</scope>
    <source>
        <strain evidence="5">Peat soil MAG SbA1</strain>
    </source>
</reference>
<organism evidence="4 5">
    <name type="scientific">Candidatus Sulfotelmatobacter kueseliae</name>
    <dbReference type="NCBI Taxonomy" id="2042962"/>
    <lineage>
        <taxon>Bacteria</taxon>
        <taxon>Pseudomonadati</taxon>
        <taxon>Acidobacteriota</taxon>
        <taxon>Terriglobia</taxon>
        <taxon>Terriglobales</taxon>
        <taxon>Candidatus Korobacteraceae</taxon>
        <taxon>Candidatus Sulfotelmatobacter</taxon>
    </lineage>
</organism>
<dbReference type="CDD" id="cd04623">
    <property type="entry name" value="CBS_pair_bac_euk"/>
    <property type="match status" value="1"/>
</dbReference>
<dbReference type="InterPro" id="IPR000644">
    <property type="entry name" value="CBS_dom"/>
</dbReference>
<evidence type="ECO:0000313" key="4">
    <source>
        <dbReference type="EMBL" id="SPF42234.1"/>
    </source>
</evidence>
<gene>
    <name evidence="4" type="ORF">SBA1_430035</name>
</gene>
<dbReference type="Pfam" id="PF00571">
    <property type="entry name" value="CBS"/>
    <property type="match status" value="2"/>
</dbReference>
<dbReference type="PROSITE" id="PS51371">
    <property type="entry name" value="CBS"/>
    <property type="match status" value="2"/>
</dbReference>